<dbReference type="Proteomes" id="UP000695562">
    <property type="component" value="Unassembled WGS sequence"/>
</dbReference>
<dbReference type="EMBL" id="AJWJ01000987">
    <property type="protein sequence ID" value="KAF2068436.1"/>
    <property type="molecule type" value="Genomic_DNA"/>
</dbReference>
<gene>
    <name evidence="3" type="ORF">CYY_010237</name>
</gene>
<dbReference type="PANTHER" id="PTHR14336:SF8">
    <property type="entry name" value="PROTEIN OPY1"/>
    <property type="match status" value="1"/>
</dbReference>
<evidence type="ECO:0000256" key="1">
    <source>
        <dbReference type="SAM" id="MobiDB-lite"/>
    </source>
</evidence>
<evidence type="ECO:0000313" key="3">
    <source>
        <dbReference type="EMBL" id="KAF2068436.1"/>
    </source>
</evidence>
<dbReference type="PROSITE" id="PS50003">
    <property type="entry name" value="PH_DOMAIN"/>
    <property type="match status" value="1"/>
</dbReference>
<evidence type="ECO:0000259" key="2">
    <source>
        <dbReference type="PROSITE" id="PS50003"/>
    </source>
</evidence>
<proteinExistence type="predicted"/>
<dbReference type="Pfam" id="PF00169">
    <property type="entry name" value="PH"/>
    <property type="match status" value="1"/>
</dbReference>
<accession>A0A8J4PLN9</accession>
<sequence>MTMNFSLDKSVKSGNLYKKGKFNKSWQKRWCILARDSKLYYHKTPSEKHCGYVELTQTIIKQSDMIERENVFEIITGDRIFLFCAETKSEMDDWMRKLNTHSTVYKANEIMERAEFIIREQSLKKSFVEDEFLKFRQTIPSDSQDLLSSPSFFDTYHSLDLISFSFNNNNNGNNNSNGSNNNSNSSSSSIGNSKSNSFNNNLTSSNGNMTTVTTSSTLPAKFNYQANYSNISNSSSTEDTVFLKYSHSNELLKTILKDHHQPPLINNQVFQASNSTSVNNNSNNLDDSDD</sequence>
<dbReference type="AlphaFoldDB" id="A0A8J4PLN9"/>
<name>A0A8J4PLN9_9MYCE</name>
<dbReference type="InterPro" id="IPR051707">
    <property type="entry name" value="PI-Interact_SigTrans_Reg"/>
</dbReference>
<dbReference type="InterPro" id="IPR001849">
    <property type="entry name" value="PH_domain"/>
</dbReference>
<keyword evidence="4" id="KW-1185">Reference proteome</keyword>
<organism evidence="3 4">
    <name type="scientific">Polysphondylium violaceum</name>
    <dbReference type="NCBI Taxonomy" id="133409"/>
    <lineage>
        <taxon>Eukaryota</taxon>
        <taxon>Amoebozoa</taxon>
        <taxon>Evosea</taxon>
        <taxon>Eumycetozoa</taxon>
        <taxon>Dictyostelia</taxon>
        <taxon>Dictyosteliales</taxon>
        <taxon>Dictyosteliaceae</taxon>
        <taxon>Polysphondylium</taxon>
    </lineage>
</organism>
<comment type="caution">
    <text evidence="3">The sequence shown here is derived from an EMBL/GenBank/DDBJ whole genome shotgun (WGS) entry which is preliminary data.</text>
</comment>
<protein>
    <recommendedName>
        <fullName evidence="2">PH domain-containing protein</fullName>
    </recommendedName>
</protein>
<feature type="domain" description="PH" evidence="2">
    <location>
        <begin position="9"/>
        <end position="103"/>
    </location>
</feature>
<evidence type="ECO:0000313" key="4">
    <source>
        <dbReference type="Proteomes" id="UP000695562"/>
    </source>
</evidence>
<reference evidence="3" key="1">
    <citation type="submission" date="2020-01" db="EMBL/GenBank/DDBJ databases">
        <title>Development of genomics and gene disruption for Polysphondylium violaceum indicates a role for the polyketide synthase stlB in stalk morphogenesis.</title>
        <authorList>
            <person name="Narita B."/>
            <person name="Kawabe Y."/>
            <person name="Kin K."/>
            <person name="Saito T."/>
            <person name="Gibbs R."/>
            <person name="Kuspa A."/>
            <person name="Muzny D."/>
            <person name="Queller D."/>
            <person name="Richards S."/>
            <person name="Strassman J."/>
            <person name="Sucgang R."/>
            <person name="Worley K."/>
            <person name="Schaap P."/>
        </authorList>
    </citation>
    <scope>NUCLEOTIDE SEQUENCE</scope>
    <source>
        <strain evidence="3">QSvi11</strain>
    </source>
</reference>
<dbReference type="GO" id="GO:0005547">
    <property type="term" value="F:phosphatidylinositol-3,4,5-trisphosphate binding"/>
    <property type="evidence" value="ECO:0007669"/>
    <property type="project" value="UniProtKB-ARBA"/>
</dbReference>
<feature type="region of interest" description="Disordered" evidence="1">
    <location>
        <begin position="173"/>
        <end position="210"/>
    </location>
</feature>
<dbReference type="InterPro" id="IPR011993">
    <property type="entry name" value="PH-like_dom_sf"/>
</dbReference>
<dbReference type="PANTHER" id="PTHR14336">
    <property type="entry name" value="TANDEM PH DOMAIN CONTAINING PROTEIN"/>
    <property type="match status" value="1"/>
</dbReference>
<dbReference type="FunFam" id="2.30.29.30:FF:000286">
    <property type="entry name" value="PH-protein kinase domain containing protein"/>
    <property type="match status" value="1"/>
</dbReference>
<feature type="compositionally biased region" description="Low complexity" evidence="1">
    <location>
        <begin position="173"/>
        <end position="208"/>
    </location>
</feature>
<dbReference type="OrthoDB" id="10261837at2759"/>
<dbReference type="SMART" id="SM00233">
    <property type="entry name" value="PH"/>
    <property type="match status" value="1"/>
</dbReference>
<dbReference type="SUPFAM" id="SSF50729">
    <property type="entry name" value="PH domain-like"/>
    <property type="match status" value="1"/>
</dbReference>
<dbReference type="Gene3D" id="2.30.29.30">
    <property type="entry name" value="Pleckstrin-homology domain (PH domain)/Phosphotyrosine-binding domain (PTB)"/>
    <property type="match status" value="1"/>
</dbReference>